<feature type="region of interest" description="Disordered" evidence="1">
    <location>
        <begin position="1"/>
        <end position="38"/>
    </location>
</feature>
<accession>A0A6J4UHL4</accession>
<feature type="compositionally biased region" description="Low complexity" evidence="1">
    <location>
        <begin position="1"/>
        <end position="13"/>
    </location>
</feature>
<feature type="region of interest" description="Disordered" evidence="1">
    <location>
        <begin position="63"/>
        <end position="194"/>
    </location>
</feature>
<sequence>DRVAGRGRAWSRGSLRRRRLDAPADPAGGAGAAGTAGGVVPVRLHRVRPMGCGRGWSVRSRGLGAGTVGRPPAHGAAPAGGGQASRIRDRFRPEPVRTQDADLVHGRVLRDEAIPATGDRSSGRLRGLRPFPRYLARPPDARQRAGSGILATGDRGVPGAPARRIHDERGESSPDVHGDWGQARDGRGDRCDHL</sequence>
<dbReference type="EMBL" id="CADCWH010000119">
    <property type="protein sequence ID" value="CAA9549037.1"/>
    <property type="molecule type" value="Genomic_DNA"/>
</dbReference>
<dbReference type="AlphaFoldDB" id="A0A6J4UHL4"/>
<feature type="compositionally biased region" description="Gly residues" evidence="1">
    <location>
        <begin position="28"/>
        <end position="37"/>
    </location>
</feature>
<feature type="non-terminal residue" evidence="2">
    <location>
        <position position="1"/>
    </location>
</feature>
<evidence type="ECO:0000313" key="2">
    <source>
        <dbReference type="EMBL" id="CAA9549037.1"/>
    </source>
</evidence>
<feature type="compositionally biased region" description="Basic and acidic residues" evidence="1">
    <location>
        <begin position="164"/>
        <end position="194"/>
    </location>
</feature>
<feature type="compositionally biased region" description="Basic and acidic residues" evidence="1">
    <location>
        <begin position="86"/>
        <end position="113"/>
    </location>
</feature>
<protein>
    <submittedName>
        <fullName evidence="2">Uncharacterized protein</fullName>
    </submittedName>
</protein>
<reference evidence="2" key="1">
    <citation type="submission" date="2020-02" db="EMBL/GenBank/DDBJ databases">
        <authorList>
            <person name="Meier V. D."/>
        </authorList>
    </citation>
    <scope>NUCLEOTIDE SEQUENCE</scope>
    <source>
        <strain evidence="2">AVDCRST_MAG70</strain>
    </source>
</reference>
<evidence type="ECO:0000256" key="1">
    <source>
        <dbReference type="SAM" id="MobiDB-lite"/>
    </source>
</evidence>
<name>A0A6J4UHL4_9BACT</name>
<gene>
    <name evidence="2" type="ORF">AVDCRST_MAG70-766</name>
</gene>
<proteinExistence type="predicted"/>
<feature type="non-terminal residue" evidence="2">
    <location>
        <position position="194"/>
    </location>
</feature>
<organism evidence="2">
    <name type="scientific">uncultured Thermomicrobiales bacterium</name>
    <dbReference type="NCBI Taxonomy" id="1645740"/>
    <lineage>
        <taxon>Bacteria</taxon>
        <taxon>Pseudomonadati</taxon>
        <taxon>Thermomicrobiota</taxon>
        <taxon>Thermomicrobia</taxon>
        <taxon>Thermomicrobiales</taxon>
        <taxon>environmental samples</taxon>
    </lineage>
</organism>